<reference evidence="3" key="1">
    <citation type="submission" date="2017-12" db="EMBL/GenBank/DDBJ databases">
        <title>FDA dAtabase for Regulatory Grade micrObial Sequences (FDA-ARGOS): Supporting development and validation of Infectious Disease Dx tests.</title>
        <authorList>
            <person name="Campos J."/>
            <person name="Goldberg B."/>
            <person name="Tallon L."/>
            <person name="Sadzewicz L."/>
            <person name="Sengamalay N."/>
            <person name="Ott S."/>
            <person name="Godinez A."/>
            <person name="Nagaraj S."/>
            <person name="Vyas G."/>
            <person name="Aluvathingal J."/>
            <person name="Nadendla S."/>
            <person name="Geyer C."/>
            <person name="Nandy P."/>
            <person name="Hobson J."/>
            <person name="Sichtig H."/>
        </authorList>
    </citation>
    <scope>NUCLEOTIDE SEQUENCE</scope>
    <source>
        <strain evidence="3">FDAARGOS_252</strain>
        <plasmid evidence="3">unnamed5</plasmid>
    </source>
</reference>
<dbReference type="KEGG" id="pye:A6J80_22205"/>
<evidence type="ECO:0000259" key="2">
    <source>
        <dbReference type="Pfam" id="PF24096"/>
    </source>
</evidence>
<proteinExistence type="predicted"/>
<dbReference type="Pfam" id="PF12770">
    <property type="entry name" value="CHAT"/>
    <property type="match status" value="1"/>
</dbReference>
<gene>
    <name evidence="3" type="ORF">A6J80_22205</name>
</gene>
<protein>
    <submittedName>
        <fullName evidence="3">CHAT domain-containing protein</fullName>
    </submittedName>
</protein>
<dbReference type="EMBL" id="CP020445">
    <property type="protein sequence ID" value="ARC39006.1"/>
    <property type="molecule type" value="Genomic_DNA"/>
</dbReference>
<name>A0A1V0GYQ4_9RHOB</name>
<dbReference type="eggNOG" id="COG4995">
    <property type="taxonomic scope" value="Bacteria"/>
</dbReference>
<evidence type="ECO:0000313" key="3">
    <source>
        <dbReference type="EMBL" id="ARC39006.1"/>
    </source>
</evidence>
<dbReference type="Proteomes" id="UP000191257">
    <property type="component" value="Plasmid unnamed5"/>
</dbReference>
<dbReference type="Gene3D" id="3.40.50.1820">
    <property type="entry name" value="alpha/beta hydrolase"/>
    <property type="match status" value="1"/>
</dbReference>
<dbReference type="InterPro" id="IPR003386">
    <property type="entry name" value="LACT/PDAT_acylTrfase"/>
</dbReference>
<keyword evidence="3" id="KW-0614">Plasmid</keyword>
<dbReference type="GO" id="GO:0006629">
    <property type="term" value="P:lipid metabolic process"/>
    <property type="evidence" value="ECO:0007669"/>
    <property type="project" value="InterPro"/>
</dbReference>
<dbReference type="InterPro" id="IPR055803">
    <property type="entry name" value="DUF7379"/>
</dbReference>
<dbReference type="SUPFAM" id="SSF53474">
    <property type="entry name" value="alpha/beta-Hydrolases"/>
    <property type="match status" value="2"/>
</dbReference>
<dbReference type="RefSeq" id="WP_080623266.1">
    <property type="nucleotide sequence ID" value="NZ_CAWMZI010000006.1"/>
</dbReference>
<evidence type="ECO:0000313" key="4">
    <source>
        <dbReference type="Proteomes" id="UP000191257"/>
    </source>
</evidence>
<feature type="domain" description="CHAT" evidence="1">
    <location>
        <begin position="1179"/>
        <end position="1473"/>
    </location>
</feature>
<dbReference type="eggNOG" id="COG1075">
    <property type="taxonomic scope" value="Bacteria"/>
</dbReference>
<geneLocation type="plasmid" evidence="3 4">
    <name>unnamed5</name>
</geneLocation>
<evidence type="ECO:0000259" key="1">
    <source>
        <dbReference type="Pfam" id="PF12770"/>
    </source>
</evidence>
<dbReference type="GO" id="GO:0008374">
    <property type="term" value="F:O-acyltransferase activity"/>
    <property type="evidence" value="ECO:0007669"/>
    <property type="project" value="InterPro"/>
</dbReference>
<dbReference type="Pfam" id="PF24096">
    <property type="entry name" value="DUF7379"/>
    <property type="match status" value="1"/>
</dbReference>
<feature type="domain" description="DUF7379" evidence="2">
    <location>
        <begin position="171"/>
        <end position="255"/>
    </location>
</feature>
<dbReference type="Pfam" id="PF02450">
    <property type="entry name" value="LCAT"/>
    <property type="match status" value="1"/>
</dbReference>
<dbReference type="InterPro" id="IPR029058">
    <property type="entry name" value="AB_hydrolase_fold"/>
</dbReference>
<accession>A0A1V0GYQ4</accession>
<keyword evidence="4" id="KW-1185">Reference proteome</keyword>
<organism evidence="3 4">
    <name type="scientific">Paracoccus yeei</name>
    <dbReference type="NCBI Taxonomy" id="147645"/>
    <lineage>
        <taxon>Bacteria</taxon>
        <taxon>Pseudomonadati</taxon>
        <taxon>Pseudomonadota</taxon>
        <taxon>Alphaproteobacteria</taxon>
        <taxon>Rhodobacterales</taxon>
        <taxon>Paracoccaceae</taxon>
        <taxon>Paracoccus</taxon>
    </lineage>
</organism>
<sequence>MKLQIHGQKQVPVDETPAASGAVTVEVKDKVTVTGLRGDALPVQIDLPPDHVLELQMEGEGAPRLLLRGDEAQALLASGAAMTRDGAGDDLLVLPTHLQLDPPARGRRGLDRGLLAWAVKTVQVLKVDGKPAEAARQLEDQNLALGLNRWLPDGTLEPLAPGTAAEGKTWLLFLHGTASSTLEGFGKLIGAQPAIWRQLHATYPGRVLAFDHRTLTEDPIRNATTLLAALPPNITLHLVSHSRGGLVGELLARPQLVAPGTDTVFDPAEVQELAERDRPAAKELGQALVASGVRVTRFVRVACPARGTDLAGGRLDRWLNLLFNLVQQTIDPLAVDDAVQRKVEGLRRLALAASAGKDNPDALPGIAAMAPDASPLLAILNRGPANPAPPQDEAPAQDGLVVIGGDAEPAGVVKRLLVWLADALLQGENDLVVETGSVGGGTPRAVAPPLVLDRGPQVDHSRFFANDRTAQAMLLGLRDPALLREGSVPSLPEQMREAEARLRSTIRSADAAPFLSRGRGTPLAVILPGITGSHLAVGKNRVWVSPFGICTRGVKSLALGKTQITEDGVVGLYYGALCDHLARSHEVVAMPYDWRLSLQDLGARLAARLTALLAQDDSRPLHIVGHSMGGLVARMALAQSPELMRGFLAHPESRLLMLGTPNGGSWQMGLALLGRTRTVKALALLSPHDDIGDITAILREWPGAVQLLPPELLVPEPWAGFDAEAPSAQALALAAQAQVLLRDKAGIPKGRSLYVAGMGDTCAELLVVDGALSMRVSPEGDGTVLWRTGIPDGVPVWYAPSEHGDLCKDAYLHPAIADLLLRGTTTLLSDRPGRRGATAAVAATQVVPATEVLPLIPSGPQLLAMAMGASPPALLDRSAPSPEVRVTVVHGNLEFARHPILVGHNLGDPIMGAEAALDRSLNGRLSRRNARGLHPGIIESWDVHVEPVTTTDAGGAAGTGLRGGIVVGLGVASALTTGSLMRTIRCGLLAYADAVQQTDTDRRALAVSVVLLGSGSGMIAVADSVNAILNAVDQANRLLETEPAGAVPGDEPLRFTEIEIIESVEQIAVTAWHSARGRITRLPGRFALAGRLEQGRGGWRRTGPETAPDWWMEVSITSDPPEPAAPGHPAREGPLRYLLVDGRARVEAKVVATSRRLVGHYVSMIPDSAGMADPRGLSPGRTLFELLWPAELKQHSIEDRNLRLVLDRETAAIPWEMLDDRRPARDGFGEEVLMATKPPSVRYGVLRQLLAQRERPLRPLGGGNRQALVIGDPRGGGSTLPALPGARAEAEAVAGLLEAAGYGVTRMIGDTATPDQVIAALFSRVWDVIHVASHGVLDWQPTPDQPRRTGIVLGAPPLDVIESGILAQLPEPPALAFLNCCHLGSIPESDRHLRRDRPALAASLAVELIEAGCPAVVACGWAVDDGSAMRFARTLYTDLCGGQNFGAAVRHAREVAHDGATTDNTWGAYQCYGHPGFALSLAPRGWTEATPDAASPSEAVAVLQRLSTCAAAPPAPLSGDPAGTQRLRQDFLATREADLIRLGKFEEDIRRNGWADRSDVASALGDAYAACGDITSAVDAYRRAAMAETLTLPVRALQDRFALPLLLPKDDANELRAAVQAMGLLNTACGPSPQRLELIAGLHLRLAALESQAKPRNAALDQALDALNEAHDLATQRGSVAAAGRIALRRLLAAILRGKNAADTATAAVAALAALPQDDPQRPLALFLQALAQGDTNAIAALPRDDALQALDPDTLWTLAEAARLAGDCLTGPLGKAAEACARDLSMLI</sequence>
<dbReference type="InterPro" id="IPR024983">
    <property type="entry name" value="CHAT_dom"/>
</dbReference>